<feature type="compositionally biased region" description="Gly residues" evidence="7">
    <location>
        <begin position="385"/>
        <end position="406"/>
    </location>
</feature>
<evidence type="ECO:0000313" key="10">
    <source>
        <dbReference type="EMBL" id="ALC19446.1"/>
    </source>
</evidence>
<comment type="subcellular location">
    <subcellularLocation>
        <location evidence="1">Membrane</location>
        <topology evidence="1">Multi-pass membrane protein</topology>
    </subcellularLocation>
</comment>
<feature type="compositionally biased region" description="Low complexity" evidence="7">
    <location>
        <begin position="445"/>
        <end position="467"/>
    </location>
</feature>
<dbReference type="STRING" id="38300.SPRI_1140"/>
<feature type="transmembrane region" description="Helical" evidence="8">
    <location>
        <begin position="351"/>
        <end position="373"/>
    </location>
</feature>
<keyword evidence="6 8" id="KW-0472">Membrane</keyword>
<dbReference type="AlphaFoldDB" id="A0A0M4D6M7"/>
<dbReference type="EMBL" id="CP011340">
    <property type="protein sequence ID" value="ALC19446.1"/>
    <property type="molecule type" value="Genomic_DNA"/>
</dbReference>
<gene>
    <name evidence="10" type="ORF">SPRI_1140</name>
</gene>
<evidence type="ECO:0000256" key="1">
    <source>
        <dbReference type="ARBA" id="ARBA00004141"/>
    </source>
</evidence>
<feature type="compositionally biased region" description="Basic and acidic residues" evidence="7">
    <location>
        <begin position="597"/>
        <end position="611"/>
    </location>
</feature>
<organism evidence="10">
    <name type="scientific">Streptomyces pristinaespiralis</name>
    <dbReference type="NCBI Taxonomy" id="38300"/>
    <lineage>
        <taxon>Bacteria</taxon>
        <taxon>Bacillati</taxon>
        <taxon>Actinomycetota</taxon>
        <taxon>Actinomycetes</taxon>
        <taxon>Kitasatosporales</taxon>
        <taxon>Streptomycetaceae</taxon>
        <taxon>Streptomyces</taxon>
    </lineage>
</organism>
<feature type="transmembrane region" description="Helical" evidence="8">
    <location>
        <begin position="287"/>
        <end position="312"/>
    </location>
</feature>
<keyword evidence="3" id="KW-0813">Transport</keyword>
<dbReference type="Pfam" id="PF00999">
    <property type="entry name" value="Na_H_Exchanger"/>
    <property type="match status" value="1"/>
</dbReference>
<sequence length="611" mass="59286">MHDTTMLLIELGAILLGLGLTGRFAGLFGLSPVPLYLLVGLAFGSGGLLPLSASGDFVAVGADIGVILLLLMLGLEYSASELVDSLRTQYPSGAVDFVLNALPGAGAALLLGWSPVGAVALAGVTWISSSGVIAKVLADLGRLGNRETPVVLGVLVIEDLSMALYLPLLTALLAGLGLAGGGLALLISLGTVAVVLYVALRHGRLVSRAVSSDNPEMLLLVVLGLTLLVAGVAQELQVSAAVGAFLVGIALSGEVAEGARKILAPLRDLFAAVFFVFFGLSTDPNEIPPVLLTALALALATTLTKIATGWYAARRAAIGTRGRWRAGGTLVAHGEFSIVIAGLASAAEPRIGPLAAAYVLILVLVGPLTSRWVEPLASRLFGRAGRGAGGVGGDRPTGGRPAGGRPAGDRPAGGVAGGRPAGATAADGAASDATLAGGVAGGRPAGATAADGAAGGRPADGAASDATLTGGAAGGTVADATPTGGAAGATAAGGRPAGATAAGGAASGATSGAAGVAPGGPAADRPVGGPVEPAEGAPTDRPAGDLADAAAGATPGAPVDRPPSSAADTAGGPTGRPPTDATAGPSTGEPTGEDEEIVRWTSDRRRRDDRS</sequence>
<feature type="transmembrane region" description="Helical" evidence="8">
    <location>
        <begin position="324"/>
        <end position="345"/>
    </location>
</feature>
<feature type="transmembrane region" description="Helical" evidence="8">
    <location>
        <begin position="174"/>
        <end position="197"/>
    </location>
</feature>
<feature type="transmembrane region" description="Helical" evidence="8">
    <location>
        <begin position="263"/>
        <end position="281"/>
    </location>
</feature>
<feature type="transmembrane region" description="Helical" evidence="8">
    <location>
        <begin position="239"/>
        <end position="256"/>
    </location>
</feature>
<evidence type="ECO:0000313" key="11">
    <source>
        <dbReference type="Proteomes" id="UP000060513"/>
    </source>
</evidence>
<evidence type="ECO:0000256" key="7">
    <source>
        <dbReference type="SAM" id="MobiDB-lite"/>
    </source>
</evidence>
<proteinExistence type="inferred from homology"/>
<comment type="similarity">
    <text evidence="2">Belongs to the monovalent cation:proton antiporter 2 (CPA2) transporter (TC 2.A.37) family.</text>
</comment>
<evidence type="ECO:0000256" key="5">
    <source>
        <dbReference type="ARBA" id="ARBA00022989"/>
    </source>
</evidence>
<dbReference type="GO" id="GO:0016020">
    <property type="term" value="C:membrane"/>
    <property type="evidence" value="ECO:0007669"/>
    <property type="project" value="UniProtKB-SubCell"/>
</dbReference>
<dbReference type="PANTHER" id="PTHR42751:SF6">
    <property type="entry name" value="CONSERVED INTEGRAL MEMBRANE TRANSPORT PROTEIN-RELATED"/>
    <property type="match status" value="1"/>
</dbReference>
<name>A0A0M4D6M7_STRPR</name>
<keyword evidence="5 8" id="KW-1133">Transmembrane helix</keyword>
<evidence type="ECO:0000259" key="9">
    <source>
        <dbReference type="Pfam" id="PF00999"/>
    </source>
</evidence>
<feature type="transmembrane region" description="Helical" evidence="8">
    <location>
        <begin position="150"/>
        <end position="168"/>
    </location>
</feature>
<feature type="transmembrane region" description="Helical" evidence="8">
    <location>
        <begin position="6"/>
        <end position="26"/>
    </location>
</feature>
<evidence type="ECO:0000256" key="8">
    <source>
        <dbReference type="SAM" id="Phobius"/>
    </source>
</evidence>
<dbReference type="PATRIC" id="fig|38300.4.peg.1219"/>
<feature type="transmembrane region" description="Helical" evidence="8">
    <location>
        <begin position="57"/>
        <end position="75"/>
    </location>
</feature>
<keyword evidence="4 8" id="KW-0812">Transmembrane</keyword>
<feature type="compositionally biased region" description="Low complexity" evidence="7">
    <location>
        <begin position="485"/>
        <end position="531"/>
    </location>
</feature>
<evidence type="ECO:0000256" key="6">
    <source>
        <dbReference type="ARBA" id="ARBA00023136"/>
    </source>
</evidence>
<dbReference type="GO" id="GO:0015297">
    <property type="term" value="F:antiporter activity"/>
    <property type="evidence" value="ECO:0007669"/>
    <property type="project" value="InterPro"/>
</dbReference>
<feature type="domain" description="Cation/H+ exchanger transmembrane" evidence="9">
    <location>
        <begin position="20"/>
        <end position="372"/>
    </location>
</feature>
<protein>
    <submittedName>
        <fullName evidence="10">Potassium transporter</fullName>
    </submittedName>
</protein>
<evidence type="ECO:0000256" key="2">
    <source>
        <dbReference type="ARBA" id="ARBA00005551"/>
    </source>
</evidence>
<dbReference type="KEGG" id="spri:SPRI_1140"/>
<feature type="region of interest" description="Disordered" evidence="7">
    <location>
        <begin position="443"/>
        <end position="467"/>
    </location>
</feature>
<dbReference type="Proteomes" id="UP000060513">
    <property type="component" value="Chromosome"/>
</dbReference>
<accession>A0A0M4D6M7</accession>
<evidence type="ECO:0000256" key="4">
    <source>
        <dbReference type="ARBA" id="ARBA00022692"/>
    </source>
</evidence>
<feature type="compositionally biased region" description="Low complexity" evidence="7">
    <location>
        <begin position="540"/>
        <end position="558"/>
    </location>
</feature>
<reference evidence="10 11" key="1">
    <citation type="submission" date="2015-08" db="EMBL/GenBank/DDBJ databases">
        <title>Genome sequence of the pristinamycin over-producing bacterium Streptomyces pristinaespiralis HCCB10218.</title>
        <authorList>
            <person name="Tian J."/>
            <person name="Yang J."/>
            <person name="Li L."/>
            <person name="Ruan L."/>
            <person name="Wei W."/>
            <person name="Zheng G."/>
            <person name="Wei Z."/>
            <person name="Yang S."/>
            <person name="Ge M."/>
            <person name="Jiang W."/>
            <person name="Lu Y."/>
        </authorList>
    </citation>
    <scope>NUCLEOTIDE SEQUENCE [LARGE SCALE GENOMIC DNA]</scope>
    <source>
        <strain evidence="10 11">HCCB 10218</strain>
    </source>
</reference>
<feature type="region of interest" description="Disordered" evidence="7">
    <location>
        <begin position="385"/>
        <end position="427"/>
    </location>
</feature>
<dbReference type="Gene3D" id="1.20.1530.20">
    <property type="match status" value="1"/>
</dbReference>
<feature type="transmembrane region" description="Helical" evidence="8">
    <location>
        <begin position="33"/>
        <end position="51"/>
    </location>
</feature>
<dbReference type="InterPro" id="IPR038770">
    <property type="entry name" value="Na+/solute_symporter_sf"/>
</dbReference>
<feature type="transmembrane region" description="Helical" evidence="8">
    <location>
        <begin position="217"/>
        <end position="233"/>
    </location>
</feature>
<dbReference type="PANTHER" id="PTHR42751">
    <property type="entry name" value="SODIUM/HYDROGEN EXCHANGER FAMILY/TRKA DOMAIN PROTEIN"/>
    <property type="match status" value="1"/>
</dbReference>
<feature type="region of interest" description="Disordered" evidence="7">
    <location>
        <begin position="485"/>
        <end position="611"/>
    </location>
</feature>
<dbReference type="InterPro" id="IPR006153">
    <property type="entry name" value="Cation/H_exchanger_TM"/>
</dbReference>
<feature type="transmembrane region" description="Helical" evidence="8">
    <location>
        <begin position="119"/>
        <end position="138"/>
    </location>
</feature>
<dbReference type="GO" id="GO:1902600">
    <property type="term" value="P:proton transmembrane transport"/>
    <property type="evidence" value="ECO:0007669"/>
    <property type="project" value="InterPro"/>
</dbReference>
<evidence type="ECO:0000256" key="3">
    <source>
        <dbReference type="ARBA" id="ARBA00022448"/>
    </source>
</evidence>